<evidence type="ECO:0000313" key="5">
    <source>
        <dbReference type="EMBL" id="MDB1125508.1"/>
    </source>
</evidence>
<dbReference type="EMBL" id="JAQLOI010000003">
    <property type="protein sequence ID" value="MDB1125508.1"/>
    <property type="molecule type" value="Genomic_DNA"/>
</dbReference>
<gene>
    <name evidence="5" type="ORF">PGX00_18335</name>
</gene>
<dbReference type="Pfam" id="PF00121">
    <property type="entry name" value="TIM"/>
    <property type="match status" value="1"/>
</dbReference>
<dbReference type="NCBIfam" id="TIGR00419">
    <property type="entry name" value="tim"/>
    <property type="match status" value="1"/>
</dbReference>
<accession>A0ABT4YVE9</accession>
<dbReference type="NCBIfam" id="NF000722">
    <property type="entry name" value="PRK00042.2-1"/>
    <property type="match status" value="1"/>
</dbReference>
<dbReference type="PANTHER" id="PTHR21139">
    <property type="entry name" value="TRIOSEPHOSPHATE ISOMERASE"/>
    <property type="match status" value="1"/>
</dbReference>
<dbReference type="InterPro" id="IPR000652">
    <property type="entry name" value="Triosephosphate_isomerase"/>
</dbReference>
<comment type="similarity">
    <text evidence="2 4">Belongs to the triosephosphate isomerase family.</text>
</comment>
<dbReference type="InterPro" id="IPR035990">
    <property type="entry name" value="TIM_sf"/>
</dbReference>
<evidence type="ECO:0000256" key="3">
    <source>
        <dbReference type="ARBA" id="ARBA00023235"/>
    </source>
</evidence>
<dbReference type="Proteomes" id="UP001210678">
    <property type="component" value="Unassembled WGS sequence"/>
</dbReference>
<dbReference type="Gene3D" id="3.20.20.70">
    <property type="entry name" value="Aldolase class I"/>
    <property type="match status" value="1"/>
</dbReference>
<dbReference type="InterPro" id="IPR013785">
    <property type="entry name" value="Aldolase_TIM"/>
</dbReference>
<evidence type="ECO:0000256" key="1">
    <source>
        <dbReference type="ARBA" id="ARBA00004939"/>
    </source>
</evidence>
<comment type="pathway">
    <text evidence="4">Carbohydrate biosynthesis; gluconeogenesis.</text>
</comment>
<dbReference type="CDD" id="cd00311">
    <property type="entry name" value="TIM"/>
    <property type="match status" value="1"/>
</dbReference>
<protein>
    <recommendedName>
        <fullName evidence="4">Triosephosphate isomerase</fullName>
        <ecNumber evidence="4">5.3.1.1</ecNumber>
    </recommendedName>
</protein>
<name>A0ABT4YVE9_9VIBR</name>
<keyword evidence="4" id="KW-0324">Glycolysis</keyword>
<evidence type="ECO:0000256" key="4">
    <source>
        <dbReference type="RuleBase" id="RU363013"/>
    </source>
</evidence>
<sequence length="262" mass="28632">MKKIWLGSSWKMNKTATEVAEFNQQIQNALSEVPQSLQTFLIPPFPYVQSVAESVTQHGTRVGVQNICWAEAGAFTGEISASMAKDIGASIVEIGHSERRAMFNETDHSVNKKVLASLNLGLTPLICVGDTFDEKQWDVSRESIVRQVKIALFDVSIDQIENVIIAYEPVWAIGENGIPASAIEAEEGLSAIKHALVTKYGAELANKIVLLYGGSVHPDNAQELIQQPSIDGLFVGRSAWEASGFAKLISLVKPYCESKEEQ</sequence>
<dbReference type="GO" id="GO:0004807">
    <property type="term" value="F:triose-phosphate isomerase activity"/>
    <property type="evidence" value="ECO:0007669"/>
    <property type="project" value="UniProtKB-EC"/>
</dbReference>
<dbReference type="RefSeq" id="WP_272139287.1">
    <property type="nucleotide sequence ID" value="NZ_JAQLOI010000003.1"/>
</dbReference>
<keyword evidence="4" id="KW-0312">Gluconeogenesis</keyword>
<comment type="caution">
    <text evidence="5">The sequence shown here is derived from an EMBL/GenBank/DDBJ whole genome shotgun (WGS) entry which is preliminary data.</text>
</comment>
<dbReference type="EC" id="5.3.1.1" evidence="4"/>
<organism evidence="5 6">
    <name type="scientific">Vibrio algarum</name>
    <dbReference type="NCBI Taxonomy" id="3020714"/>
    <lineage>
        <taxon>Bacteria</taxon>
        <taxon>Pseudomonadati</taxon>
        <taxon>Pseudomonadota</taxon>
        <taxon>Gammaproteobacteria</taxon>
        <taxon>Vibrionales</taxon>
        <taxon>Vibrionaceae</taxon>
        <taxon>Vibrio</taxon>
    </lineage>
</organism>
<dbReference type="PROSITE" id="PS00171">
    <property type="entry name" value="TIM_1"/>
    <property type="match status" value="1"/>
</dbReference>
<keyword evidence="3 4" id="KW-0413">Isomerase</keyword>
<dbReference type="SUPFAM" id="SSF51351">
    <property type="entry name" value="Triosephosphate isomerase (TIM)"/>
    <property type="match status" value="1"/>
</dbReference>
<comment type="subunit">
    <text evidence="4">Homodimer.</text>
</comment>
<dbReference type="InterPro" id="IPR020861">
    <property type="entry name" value="Triosephosphate_isomerase_AS"/>
</dbReference>
<reference evidence="5 6" key="1">
    <citation type="submission" date="2023-01" db="EMBL/GenBank/DDBJ databases">
        <title>Vibrio sp. KJ40-1 sp.nov, isolated from marine algae.</title>
        <authorList>
            <person name="Butt M."/>
            <person name="Kim J.M.J."/>
            <person name="Jeon C.O.C."/>
        </authorList>
    </citation>
    <scope>NUCLEOTIDE SEQUENCE [LARGE SCALE GENOMIC DNA]</scope>
    <source>
        <strain evidence="5 6">KJ40-1</strain>
    </source>
</reference>
<keyword evidence="6" id="KW-1185">Reference proteome</keyword>
<comment type="catalytic activity">
    <reaction evidence="4">
        <text>D-glyceraldehyde 3-phosphate = dihydroxyacetone phosphate</text>
        <dbReference type="Rhea" id="RHEA:18585"/>
        <dbReference type="ChEBI" id="CHEBI:57642"/>
        <dbReference type="ChEBI" id="CHEBI:59776"/>
        <dbReference type="EC" id="5.3.1.1"/>
    </reaction>
</comment>
<comment type="subcellular location">
    <subcellularLocation>
        <location evidence="4">Cytoplasm</location>
    </subcellularLocation>
</comment>
<dbReference type="PROSITE" id="PS51440">
    <property type="entry name" value="TIM_2"/>
    <property type="match status" value="1"/>
</dbReference>
<evidence type="ECO:0000313" key="6">
    <source>
        <dbReference type="Proteomes" id="UP001210678"/>
    </source>
</evidence>
<comment type="pathway">
    <text evidence="4">Carbohydrate degradation; glycolysis; D-glyceraldehyde 3-phosphate from glycerone phosphate: step 1/1.</text>
</comment>
<proteinExistence type="inferred from homology"/>
<keyword evidence="4" id="KW-0963">Cytoplasm</keyword>
<comment type="pathway">
    <text evidence="1">Carbohydrate metabolism; erythritol degradation.</text>
</comment>
<evidence type="ECO:0000256" key="2">
    <source>
        <dbReference type="ARBA" id="ARBA00007422"/>
    </source>
</evidence>
<dbReference type="PANTHER" id="PTHR21139:SF42">
    <property type="entry name" value="TRIOSEPHOSPHATE ISOMERASE"/>
    <property type="match status" value="1"/>
</dbReference>